<dbReference type="RefSeq" id="WP_284074993.1">
    <property type="nucleotide sequence ID" value="NZ_JAQTJH010000013.1"/>
</dbReference>
<dbReference type="Gene3D" id="3.90.580.10">
    <property type="entry name" value="Zinc finger, CHC2-type domain"/>
    <property type="match status" value="1"/>
</dbReference>
<accession>A0AAW6VQJ8</accession>
<dbReference type="SMART" id="SM00493">
    <property type="entry name" value="TOPRIM"/>
    <property type="match status" value="1"/>
</dbReference>
<dbReference type="HAMAP" id="MF_00974">
    <property type="entry name" value="DNA_primase_DnaG"/>
    <property type="match status" value="1"/>
</dbReference>
<organism evidence="16 17">
    <name type="scientific">Aliarcobacter butzleri</name>
    <dbReference type="NCBI Taxonomy" id="28197"/>
    <lineage>
        <taxon>Bacteria</taxon>
        <taxon>Pseudomonadati</taxon>
        <taxon>Campylobacterota</taxon>
        <taxon>Epsilonproteobacteria</taxon>
        <taxon>Campylobacterales</taxon>
        <taxon>Arcobacteraceae</taxon>
        <taxon>Aliarcobacter</taxon>
    </lineage>
</organism>
<dbReference type="GO" id="GO:0005737">
    <property type="term" value="C:cytoplasm"/>
    <property type="evidence" value="ECO:0007669"/>
    <property type="project" value="TreeGrafter"/>
</dbReference>
<keyword evidence="10 12" id="KW-0238">DNA-binding</keyword>
<dbReference type="InterPro" id="IPR016136">
    <property type="entry name" value="DNA_helicase_N/primase_C"/>
</dbReference>
<comment type="catalytic activity">
    <reaction evidence="12">
        <text>ssDNA + n NTP = ssDNA/pppN(pN)n-1 hybrid + (n-1) diphosphate.</text>
        <dbReference type="EC" id="2.7.7.101"/>
    </reaction>
</comment>
<keyword evidence="7 12" id="KW-0863">Zinc-finger</keyword>
<evidence type="ECO:0000313" key="17">
    <source>
        <dbReference type="Proteomes" id="UP001237843"/>
    </source>
</evidence>
<keyword evidence="6 12" id="KW-0479">Metal-binding</keyword>
<dbReference type="Gene3D" id="3.40.1360.10">
    <property type="match status" value="1"/>
</dbReference>
<proteinExistence type="inferred from homology"/>
<evidence type="ECO:0000256" key="11">
    <source>
        <dbReference type="ARBA" id="ARBA00023163"/>
    </source>
</evidence>
<dbReference type="InterPro" id="IPR002694">
    <property type="entry name" value="Znf_CHC2"/>
</dbReference>
<dbReference type="GO" id="GO:0006269">
    <property type="term" value="P:DNA replication, synthesis of primer"/>
    <property type="evidence" value="ECO:0007669"/>
    <property type="project" value="UniProtKB-UniRule"/>
</dbReference>
<dbReference type="EC" id="2.7.7.101" evidence="12"/>
<evidence type="ECO:0000259" key="15">
    <source>
        <dbReference type="PROSITE" id="PS50880"/>
    </source>
</evidence>
<feature type="domain" description="Toprim" evidence="15">
    <location>
        <begin position="251"/>
        <end position="333"/>
    </location>
</feature>
<evidence type="ECO:0000256" key="8">
    <source>
        <dbReference type="ARBA" id="ARBA00022833"/>
    </source>
</evidence>
<evidence type="ECO:0000256" key="7">
    <source>
        <dbReference type="ARBA" id="ARBA00022771"/>
    </source>
</evidence>
<dbReference type="SUPFAM" id="SSF56731">
    <property type="entry name" value="DNA primase core"/>
    <property type="match status" value="1"/>
</dbReference>
<dbReference type="Pfam" id="PF08275">
    <property type="entry name" value="DNAG_N"/>
    <property type="match status" value="1"/>
</dbReference>
<feature type="zinc finger region" description="CHC2-type" evidence="12 14">
    <location>
        <begin position="44"/>
        <end position="68"/>
    </location>
</feature>
<dbReference type="InterPro" id="IPR034151">
    <property type="entry name" value="TOPRIM_DnaG_bac"/>
</dbReference>
<keyword evidence="2 12" id="KW-0639">Primosome</keyword>
<gene>
    <name evidence="12 16" type="primary">dnaG</name>
    <name evidence="16" type="ORF">PT520_10110</name>
</gene>
<dbReference type="InterPro" id="IPR031988">
    <property type="entry name" value="DnaG_HBD"/>
</dbReference>
<evidence type="ECO:0000256" key="4">
    <source>
        <dbReference type="ARBA" id="ARBA00022695"/>
    </source>
</evidence>
<keyword evidence="5 12" id="KW-0235">DNA replication</keyword>
<evidence type="ECO:0000256" key="13">
    <source>
        <dbReference type="PIRNR" id="PIRNR002811"/>
    </source>
</evidence>
<evidence type="ECO:0000256" key="5">
    <source>
        <dbReference type="ARBA" id="ARBA00022705"/>
    </source>
</evidence>
<keyword evidence="9" id="KW-0460">Magnesium</keyword>
<dbReference type="CDD" id="cd03364">
    <property type="entry name" value="TOPRIM_DnaG_primases"/>
    <property type="match status" value="1"/>
</dbReference>
<comment type="function">
    <text evidence="12 13">RNA polymerase that catalyzes the synthesis of short RNA molecules used as primers for DNA polymerase during DNA replication.</text>
</comment>
<evidence type="ECO:0000256" key="9">
    <source>
        <dbReference type="ARBA" id="ARBA00022842"/>
    </source>
</evidence>
<dbReference type="FunFam" id="3.90.580.10:FF:000001">
    <property type="entry name" value="DNA primase"/>
    <property type="match status" value="1"/>
</dbReference>
<evidence type="ECO:0000256" key="3">
    <source>
        <dbReference type="ARBA" id="ARBA00022679"/>
    </source>
</evidence>
<dbReference type="NCBIfam" id="TIGR01391">
    <property type="entry name" value="dnaG"/>
    <property type="match status" value="1"/>
</dbReference>
<comment type="caution">
    <text evidence="16">The sequence shown here is derived from an EMBL/GenBank/DDBJ whole genome shotgun (WGS) entry which is preliminary data.</text>
</comment>
<reference evidence="16" key="2">
    <citation type="submission" date="2023-02" db="EMBL/GenBank/DDBJ databases">
        <authorList>
            <person name="Concha-Toloza M."/>
            <person name="Lopez-Cantillo M."/>
            <person name="Molina-Mora J."/>
            <person name="Collado L."/>
        </authorList>
    </citation>
    <scope>NUCLEOTIDE SEQUENCE</scope>
    <source>
        <strain evidence="16">FR1p273A</strain>
    </source>
</reference>
<comment type="similarity">
    <text evidence="12 13">Belongs to the DnaG primase family.</text>
</comment>
<protein>
    <recommendedName>
        <fullName evidence="12 13">DNA primase</fullName>
        <ecNumber evidence="12">2.7.7.101</ecNumber>
    </recommendedName>
</protein>
<name>A0AAW6VQJ8_9BACT</name>
<evidence type="ECO:0000256" key="2">
    <source>
        <dbReference type="ARBA" id="ARBA00022515"/>
    </source>
</evidence>
<comment type="subunit">
    <text evidence="12">Monomer. Interacts with DnaB.</text>
</comment>
<comment type="cofactor">
    <cofactor evidence="12 13 14">
        <name>Zn(2+)</name>
        <dbReference type="ChEBI" id="CHEBI:29105"/>
    </cofactor>
    <text evidence="12 13 14">Binds 1 zinc ion per monomer.</text>
</comment>
<dbReference type="InterPro" id="IPR013264">
    <property type="entry name" value="DNAG_N"/>
</dbReference>
<keyword evidence="1 12" id="KW-0240">DNA-directed RNA polymerase</keyword>
<dbReference type="AlphaFoldDB" id="A0AAW6VQJ8"/>
<dbReference type="GO" id="GO:0008270">
    <property type="term" value="F:zinc ion binding"/>
    <property type="evidence" value="ECO:0007669"/>
    <property type="project" value="UniProtKB-UniRule"/>
</dbReference>
<dbReference type="InterPro" id="IPR006171">
    <property type="entry name" value="TOPRIM_dom"/>
</dbReference>
<comment type="domain">
    <text evidence="12">Contains an N-terminal zinc-binding domain, a central core domain that contains the primase activity, and a C-terminal DnaB-binding domain.</text>
</comment>
<dbReference type="GO" id="GO:0000428">
    <property type="term" value="C:DNA-directed RNA polymerase complex"/>
    <property type="evidence" value="ECO:0007669"/>
    <property type="project" value="UniProtKB-KW"/>
</dbReference>
<evidence type="ECO:0000256" key="6">
    <source>
        <dbReference type="ARBA" id="ARBA00022723"/>
    </source>
</evidence>
<dbReference type="EMBL" id="JAQTJH010000013">
    <property type="protein sequence ID" value="MDK2062872.1"/>
    <property type="molecule type" value="Genomic_DNA"/>
</dbReference>
<evidence type="ECO:0000313" key="16">
    <source>
        <dbReference type="EMBL" id="MDK2062872.1"/>
    </source>
</evidence>
<keyword evidence="3 12" id="KW-0808">Transferase</keyword>
<dbReference type="PANTHER" id="PTHR30313">
    <property type="entry name" value="DNA PRIMASE"/>
    <property type="match status" value="1"/>
</dbReference>
<evidence type="ECO:0000256" key="10">
    <source>
        <dbReference type="ARBA" id="ARBA00023125"/>
    </source>
</evidence>
<dbReference type="GO" id="GO:0003899">
    <property type="term" value="F:DNA-directed RNA polymerase activity"/>
    <property type="evidence" value="ECO:0007669"/>
    <property type="project" value="UniProtKB-UniRule"/>
</dbReference>
<dbReference type="GO" id="GO:0003677">
    <property type="term" value="F:DNA binding"/>
    <property type="evidence" value="ECO:0007669"/>
    <property type="project" value="UniProtKB-KW"/>
</dbReference>
<keyword evidence="4 12" id="KW-0548">Nucleotidyltransferase</keyword>
<evidence type="ECO:0000256" key="14">
    <source>
        <dbReference type="PIRSR" id="PIRSR002811-1"/>
    </source>
</evidence>
<dbReference type="PROSITE" id="PS50880">
    <property type="entry name" value="TOPRIM"/>
    <property type="match status" value="1"/>
</dbReference>
<dbReference type="InterPro" id="IPR050219">
    <property type="entry name" value="DnaG_primase"/>
</dbReference>
<dbReference type="SMART" id="SM00400">
    <property type="entry name" value="ZnF_CHCC"/>
    <property type="match status" value="1"/>
</dbReference>
<evidence type="ECO:0000256" key="1">
    <source>
        <dbReference type="ARBA" id="ARBA00022478"/>
    </source>
</evidence>
<dbReference type="Gene3D" id="1.10.860.10">
    <property type="entry name" value="DNAb Helicase, Chain A"/>
    <property type="match status" value="1"/>
</dbReference>
<dbReference type="InterPro" id="IPR030846">
    <property type="entry name" value="DnaG_bac"/>
</dbReference>
<dbReference type="InterPro" id="IPR037068">
    <property type="entry name" value="DNA_primase_core_N_sf"/>
</dbReference>
<reference evidence="16" key="1">
    <citation type="journal article" date="2023" name="Antibiotics">
        <title>Genomic Characterization of Antibiotic-Resistant Campylobacterales Isolated from Chilean Poultry Meat.</title>
        <authorList>
            <person name="Concha-Toloza M."/>
            <person name="Lopez-Cantillo M."/>
            <person name="Molina-Mora J.A."/>
            <person name="Collado L."/>
        </authorList>
    </citation>
    <scope>NUCLEOTIDE SEQUENCE</scope>
    <source>
        <strain evidence="16">FR1p273A</strain>
    </source>
</reference>
<keyword evidence="8 12" id="KW-0862">Zinc</keyword>
<dbReference type="GO" id="GO:1990077">
    <property type="term" value="C:primosome complex"/>
    <property type="evidence" value="ECO:0007669"/>
    <property type="project" value="UniProtKB-KW"/>
</dbReference>
<dbReference type="SUPFAM" id="SSF57783">
    <property type="entry name" value="Zinc beta-ribbon"/>
    <property type="match status" value="1"/>
</dbReference>
<keyword evidence="11 12" id="KW-0804">Transcription</keyword>
<dbReference type="Pfam" id="PF13155">
    <property type="entry name" value="Toprim_2"/>
    <property type="match status" value="1"/>
</dbReference>
<dbReference type="Pfam" id="PF01807">
    <property type="entry name" value="Zn_ribbon_DnaG"/>
    <property type="match status" value="1"/>
</dbReference>
<dbReference type="PANTHER" id="PTHR30313:SF2">
    <property type="entry name" value="DNA PRIMASE"/>
    <property type="match status" value="1"/>
</dbReference>
<dbReference type="Proteomes" id="UP001237843">
    <property type="component" value="Unassembled WGS sequence"/>
</dbReference>
<dbReference type="Gene3D" id="3.90.980.10">
    <property type="entry name" value="DNA primase, catalytic core, N-terminal domain"/>
    <property type="match status" value="1"/>
</dbReference>
<evidence type="ECO:0000256" key="12">
    <source>
        <dbReference type="HAMAP-Rule" id="MF_00974"/>
    </source>
</evidence>
<sequence length="575" mass="65216">MTLTHKNMISKTSIDNLKNQIDIVDIVSSFIELKKSGANFKACCPFHGEDTPSFTVSPAKQIYHCFGCSNGGDAIKFVMEYEKLTYPEAIEKIAALTNFNLEYDNNDSQALNTSILDAVNNYYQNNLLSNQIALQYLYSRGITKESIDKFQIGYAPGSNDTLTYLKNNFFDLNMAKELGIIDSGSNGLYARFIERITFPIFLQSGKLVGFGGRTISGHNAKYVNSPATKLFNKSALLFGYNLARDSIYQSKEIIITEGYLDVIMLNQVGFANSVATLGTALTSQHIPLLKKSDAKVILGYDGDKAGMEAAYKASILLAQNDFVGGVVIFQNGQDPADYVKEGRVNELKSLLLSPKTNGVQFPRKYFVEFALDYIVKDNLGNYRFDINRPEEKQKILVKIEEFLSTLKPVMAEEFKGYAAHLINLHPKYIKTQKSNTLKNNYKTPNTPQNQMIDITEILILQGILNYPDKKDIILTALDSSMFDLHREEFEYLLNGNIEKLTSIIARTELQTLTLKEYQIQLCDFLLKYYKKQFELISKDKTLTFKEKSTATKEFRIIEQRLKGRNLLPFFNLRKN</sequence>
<dbReference type="InterPro" id="IPR036977">
    <property type="entry name" value="DNA_primase_Znf_CHC2"/>
</dbReference>
<dbReference type="InterPro" id="IPR006295">
    <property type="entry name" value="DNA_primase_DnaG"/>
</dbReference>
<dbReference type="Pfam" id="PF16730">
    <property type="entry name" value="DnaGprimase_HBD"/>
    <property type="match status" value="1"/>
</dbReference>
<dbReference type="PIRSF" id="PIRSF002811">
    <property type="entry name" value="DnaG"/>
    <property type="match status" value="1"/>
</dbReference>